<proteinExistence type="predicted"/>
<dbReference type="EMBL" id="JALXSQ010000004">
    <property type="protein sequence ID" value="MCT2042123.1"/>
    <property type="molecule type" value="Genomic_DNA"/>
</dbReference>
<protein>
    <submittedName>
        <fullName evidence="2">Uncharacterized protein</fullName>
    </submittedName>
</protein>
<feature type="compositionally biased region" description="Basic and acidic residues" evidence="1">
    <location>
        <begin position="121"/>
        <end position="154"/>
    </location>
</feature>
<dbReference type="RefSeq" id="WP_260103759.1">
    <property type="nucleotide sequence ID" value="NZ_JALXSQ010000004.1"/>
</dbReference>
<evidence type="ECO:0000256" key="1">
    <source>
        <dbReference type="SAM" id="MobiDB-lite"/>
    </source>
</evidence>
<comment type="caution">
    <text evidence="2">The sequence shown here is derived from an EMBL/GenBank/DDBJ whole genome shotgun (WGS) entry which is preliminary data.</text>
</comment>
<reference evidence="2 3" key="1">
    <citation type="submission" date="2022-04" db="EMBL/GenBank/DDBJ databases">
        <title>Human microbiome associated bacterial genomes.</title>
        <authorList>
            <person name="Sandstrom S."/>
            <person name="Salamzade R."/>
            <person name="Kalan L.R."/>
        </authorList>
    </citation>
    <scope>NUCLEOTIDE SEQUENCE [LARGE SCALE GENOMIC DNA]</scope>
    <source>
        <strain evidence="3">p3-SID1799</strain>
    </source>
</reference>
<gene>
    <name evidence="2" type="ORF">M3D15_02030</name>
</gene>
<feature type="compositionally biased region" description="Low complexity" evidence="1">
    <location>
        <begin position="155"/>
        <end position="164"/>
    </location>
</feature>
<organism evidence="2 3">
    <name type="scientific">Pseudoclavibacter albus</name>
    <dbReference type="NCBI Taxonomy" id="272241"/>
    <lineage>
        <taxon>Bacteria</taxon>
        <taxon>Bacillati</taxon>
        <taxon>Actinomycetota</taxon>
        <taxon>Actinomycetes</taxon>
        <taxon>Micrococcales</taxon>
        <taxon>Microbacteriaceae</taxon>
        <taxon>Pseudoclavibacter</taxon>
    </lineage>
</organism>
<evidence type="ECO:0000313" key="2">
    <source>
        <dbReference type="EMBL" id="MCT2042123.1"/>
    </source>
</evidence>
<accession>A0ABT2HUY0</accession>
<evidence type="ECO:0000313" key="3">
    <source>
        <dbReference type="Proteomes" id="UP001525379"/>
    </source>
</evidence>
<name>A0ABT2HUY0_9MICO</name>
<keyword evidence="3" id="KW-1185">Reference proteome</keyword>
<dbReference type="Proteomes" id="UP001525379">
    <property type="component" value="Unassembled WGS sequence"/>
</dbReference>
<feature type="region of interest" description="Disordered" evidence="1">
    <location>
        <begin position="118"/>
        <end position="182"/>
    </location>
</feature>
<sequence length="203" mass="22135">MTEPAAEQEPLDPQLDELHTLLQRIRVPVGNWPLIDRIVHELELGGFRTLGGCVRASRPTKGMDIRFFRGNTTGLTETEAHSFTDSGDTPGAISPRAWTNPERPVIWCVDHPVQPAPTAEELARRAAAEERAAAEAEKAERQREARRARAEARAASKPAKAPKATKPREAKPRNPATLAPGDEPLTICTDCFTAKSATGECLC</sequence>